<evidence type="ECO:0000256" key="9">
    <source>
        <dbReference type="ARBA" id="ARBA00022801"/>
    </source>
</evidence>
<keyword evidence="10" id="KW-0067">ATP-binding</keyword>
<dbReference type="GO" id="GO:0005524">
    <property type="term" value="F:ATP binding"/>
    <property type="evidence" value="ECO:0007669"/>
    <property type="project" value="UniProtKB-KW"/>
</dbReference>
<dbReference type="SUPFAM" id="SSF56672">
    <property type="entry name" value="DNA/RNA polymerases"/>
    <property type="match status" value="1"/>
</dbReference>
<keyword evidence="8" id="KW-0255">Endonuclease</keyword>
<evidence type="ECO:0000256" key="5">
    <source>
        <dbReference type="ARBA" id="ARBA00022723"/>
    </source>
</evidence>
<evidence type="ECO:0000256" key="17">
    <source>
        <dbReference type="ARBA" id="ARBA00023268"/>
    </source>
</evidence>
<comment type="function">
    <text evidence="1">The aspartyl protease (PR) mediates the proteolytic cleavages of the Gag and Gag-Pol polyproteins after assembly of the VLP.</text>
</comment>
<evidence type="ECO:0000256" key="3">
    <source>
        <dbReference type="ARBA" id="ARBA00022670"/>
    </source>
</evidence>
<proteinExistence type="predicted"/>
<keyword evidence="18" id="KW-0862">Zinc</keyword>
<evidence type="ECO:0000256" key="1">
    <source>
        <dbReference type="ARBA" id="ARBA00002180"/>
    </source>
</evidence>
<dbReference type="GO" id="GO:0004519">
    <property type="term" value="F:endonuclease activity"/>
    <property type="evidence" value="ECO:0007669"/>
    <property type="project" value="UniProtKB-KW"/>
</dbReference>
<evidence type="ECO:0000256" key="2">
    <source>
        <dbReference type="ARBA" id="ARBA00022612"/>
    </source>
</evidence>
<organism evidence="21 22">
    <name type="scientific">Phytophthora fragariae</name>
    <dbReference type="NCBI Taxonomy" id="53985"/>
    <lineage>
        <taxon>Eukaryota</taxon>
        <taxon>Sar</taxon>
        <taxon>Stramenopiles</taxon>
        <taxon>Oomycota</taxon>
        <taxon>Peronosporomycetes</taxon>
        <taxon>Peronosporales</taxon>
        <taxon>Peronosporaceae</taxon>
        <taxon>Phytophthora</taxon>
    </lineage>
</organism>
<dbReference type="InterPro" id="IPR036397">
    <property type="entry name" value="RNaseH_sf"/>
</dbReference>
<evidence type="ECO:0000256" key="14">
    <source>
        <dbReference type="ARBA" id="ARBA00022932"/>
    </source>
</evidence>
<name>A0A6A3YNL4_9STRA</name>
<dbReference type="GO" id="GO:0006508">
    <property type="term" value="P:proteolysis"/>
    <property type="evidence" value="ECO:0007669"/>
    <property type="project" value="UniProtKB-KW"/>
</dbReference>
<gene>
    <name evidence="21" type="ORF">PF002_g15540</name>
</gene>
<sequence length="1120" mass="126870">MSPSYAGTVKLVEDNYFHWEFNMRMKLSRKGLLAHIIKPKIDALSDRSTVQWMTDDLKTLGVIAGDVSLTYQVYIRGATTAADSWRMLEEQFNRNTLKNRLIVTKKLHNFKMESGTRFAVHVDQFKEIVLQMETIGEPLDETRQLVLLPGSLTDEYRMISTVLENTPNMTLAYAIQALSGVDASDESTSAQQKTFVAKKSYDKRRVNGKCFYCKKTGHEETECRKKKADEERGQVARETSDHAFTATSAMGKTEWLVDSGASSHMTSIRDKFVSMKELKTQVRFTIADGKKIDAVAMGTLAEKDVVAQFSKDKCVFRYGDATVMEAKRCGNVYKLKTVGDEVCHAATTSRKEPWALVHARLGHIPFKRYEQLLTMADGVPRIADAPSDHVCAGCCMGKMREDNFSRNPDKTVKSAGALDRTSWAQCRRRHLVAKKAEVLEKFKMFKAGMENATGRKIKRIRSDNGGEYTGRLFKEYLSKQGIRHEKTPRGDGSLHALPRGIDKKWWAEAVNTSAWIINRIPNTVTVKTPFEIVYQKKPQLKNLKVFGALGYGHIPDEKRRKLDAKAFKCRFLGYDDGVKGYRVLNVETGQVKIVRTVKFMETTSTGDFMTETQTLTIFNDEVVPLQQEVTTETAIVPAPSHSMITRSRTRHIEETTDPEEAEGRKKHIVAPSAIGTKRQKVSQARVKPSDELLAIEGDQLMAATEEVPKTYAEATTRQDQDEWKKAIDSELKSLIVNKTWKLVPKPAHQRPIGCRWVFALKRDEKGQVVRYKARLVVKGYSQRHGIDYEETYSPVAYLNSIRAVLAKCSAEGMEIEQCDVDTAFLYRKLEEEIYMELPEGLRELLDLAEAEGEDDVVCMLLQSLYGLKQASRVWNETIDEHLKSMGFEPADADPCVYTRGEGEDECTVCLYVDDMLIASRQKAVIASVKAGIAEKFRIKDLGRARFIIGIEIDYDVERRTLGISQKAYTESIIKKFGQENAKPCLTPLEPGVQLTKADEPQTEEDKVKMKSKPYRCQLSRFLENPGEKHWDAGIKVVRYLLKTKDVGIVYDGLLGTQLEAYSDADWAGNRDDRCSVSGMLLMLWRSTFQKTVALSSTEAEYMALSDCVKECVWMRRLHWC</sequence>
<evidence type="ECO:0000259" key="20">
    <source>
        <dbReference type="PROSITE" id="PS50158"/>
    </source>
</evidence>
<evidence type="ECO:0000256" key="16">
    <source>
        <dbReference type="ARBA" id="ARBA00023172"/>
    </source>
</evidence>
<feature type="region of interest" description="Disordered" evidence="19">
    <location>
        <begin position="650"/>
        <end position="677"/>
    </location>
</feature>
<evidence type="ECO:0000256" key="18">
    <source>
        <dbReference type="PROSITE-ProRule" id="PRU00047"/>
    </source>
</evidence>
<dbReference type="PROSITE" id="PS50158">
    <property type="entry name" value="ZF_CCHC"/>
    <property type="match status" value="1"/>
</dbReference>
<dbReference type="Pfam" id="PF07727">
    <property type="entry name" value="RVT_2"/>
    <property type="match status" value="1"/>
</dbReference>
<dbReference type="SUPFAM" id="SSF57756">
    <property type="entry name" value="Retrovirus zinc finger-like domains"/>
    <property type="match status" value="1"/>
</dbReference>
<dbReference type="Pfam" id="PF14223">
    <property type="entry name" value="Retrotran_gag_2"/>
    <property type="match status" value="1"/>
</dbReference>
<dbReference type="GO" id="GO:0004190">
    <property type="term" value="F:aspartic-type endopeptidase activity"/>
    <property type="evidence" value="ECO:0007669"/>
    <property type="project" value="UniProtKB-KW"/>
</dbReference>
<dbReference type="GO" id="GO:0003676">
    <property type="term" value="F:nucleic acid binding"/>
    <property type="evidence" value="ECO:0007669"/>
    <property type="project" value="InterPro"/>
</dbReference>
<evidence type="ECO:0000256" key="7">
    <source>
        <dbReference type="ARBA" id="ARBA00022750"/>
    </source>
</evidence>
<evidence type="ECO:0000256" key="4">
    <source>
        <dbReference type="ARBA" id="ARBA00022722"/>
    </source>
</evidence>
<keyword evidence="6" id="KW-0547">Nucleotide-binding</keyword>
<feature type="domain" description="CCHC-type" evidence="20">
    <location>
        <begin position="209"/>
        <end position="225"/>
    </location>
</feature>
<dbReference type="InterPro" id="IPR043502">
    <property type="entry name" value="DNA/RNA_pol_sf"/>
</dbReference>
<dbReference type="InterPro" id="IPR012337">
    <property type="entry name" value="RNaseH-like_sf"/>
</dbReference>
<reference evidence="21 22" key="1">
    <citation type="submission" date="2018-08" db="EMBL/GenBank/DDBJ databases">
        <title>Genomic investigation of the strawberry pathogen Phytophthora fragariae indicates pathogenicity is determined by transcriptional variation in three key races.</title>
        <authorList>
            <person name="Adams T.M."/>
            <person name="Armitage A.D."/>
            <person name="Sobczyk M.K."/>
            <person name="Bates H.J."/>
            <person name="Dunwell J.M."/>
            <person name="Nellist C.F."/>
            <person name="Harrison R.J."/>
        </authorList>
    </citation>
    <scope>NUCLEOTIDE SEQUENCE [LARGE SCALE GENOMIC DNA]</scope>
    <source>
        <strain evidence="21 22">BC-1</strain>
    </source>
</reference>
<evidence type="ECO:0000256" key="6">
    <source>
        <dbReference type="ARBA" id="ARBA00022741"/>
    </source>
</evidence>
<dbReference type="Pfam" id="PF22936">
    <property type="entry name" value="Pol_BBD"/>
    <property type="match status" value="1"/>
</dbReference>
<keyword evidence="16" id="KW-0233">DNA recombination</keyword>
<evidence type="ECO:0000256" key="11">
    <source>
        <dbReference type="ARBA" id="ARBA00022842"/>
    </source>
</evidence>
<dbReference type="InterPro" id="IPR013103">
    <property type="entry name" value="RVT_2"/>
</dbReference>
<dbReference type="InterPro" id="IPR054722">
    <property type="entry name" value="PolX-like_BBD"/>
</dbReference>
<evidence type="ECO:0000256" key="15">
    <source>
        <dbReference type="ARBA" id="ARBA00023113"/>
    </source>
</evidence>
<keyword evidence="14" id="KW-0808">Transferase</keyword>
<dbReference type="EMBL" id="QXGD01000879">
    <property type="protein sequence ID" value="KAE9221555.1"/>
    <property type="molecule type" value="Genomic_DNA"/>
</dbReference>
<evidence type="ECO:0000256" key="13">
    <source>
        <dbReference type="ARBA" id="ARBA00022918"/>
    </source>
</evidence>
<protein>
    <submittedName>
        <fullName evidence="21">Retrovirus-related Pol polyprotein from transposon TNT 1-94</fullName>
    </submittedName>
</protein>
<evidence type="ECO:0000256" key="8">
    <source>
        <dbReference type="ARBA" id="ARBA00022759"/>
    </source>
</evidence>
<evidence type="ECO:0000256" key="12">
    <source>
        <dbReference type="ARBA" id="ARBA00022908"/>
    </source>
</evidence>
<dbReference type="GO" id="GO:0008270">
    <property type="term" value="F:zinc ion binding"/>
    <property type="evidence" value="ECO:0007669"/>
    <property type="project" value="UniProtKB-KW"/>
</dbReference>
<dbReference type="PANTHER" id="PTHR42648">
    <property type="entry name" value="TRANSPOSASE, PUTATIVE-RELATED"/>
    <property type="match status" value="1"/>
</dbReference>
<dbReference type="InterPro" id="IPR001878">
    <property type="entry name" value="Znf_CCHC"/>
</dbReference>
<accession>A0A6A3YNL4</accession>
<dbReference type="AlphaFoldDB" id="A0A6A3YNL4"/>
<keyword evidence="7" id="KW-0064">Aspartyl protease</keyword>
<keyword evidence="18" id="KW-0863">Zinc-finger</keyword>
<dbReference type="CDD" id="cd09272">
    <property type="entry name" value="RNase_HI_RT_Ty1"/>
    <property type="match status" value="1"/>
</dbReference>
<evidence type="ECO:0000256" key="10">
    <source>
        <dbReference type="ARBA" id="ARBA00022840"/>
    </source>
</evidence>
<dbReference type="InterPro" id="IPR036875">
    <property type="entry name" value="Znf_CCHC_sf"/>
</dbReference>
<keyword evidence="13" id="KW-0695">RNA-directed DNA polymerase</keyword>
<evidence type="ECO:0000256" key="19">
    <source>
        <dbReference type="SAM" id="MobiDB-lite"/>
    </source>
</evidence>
<dbReference type="Pfam" id="PF25597">
    <property type="entry name" value="SH3_retrovirus"/>
    <property type="match status" value="1"/>
</dbReference>
<dbReference type="GO" id="GO:0003887">
    <property type="term" value="F:DNA-directed DNA polymerase activity"/>
    <property type="evidence" value="ECO:0007669"/>
    <property type="project" value="UniProtKB-KW"/>
</dbReference>
<evidence type="ECO:0000313" key="22">
    <source>
        <dbReference type="Proteomes" id="UP000440367"/>
    </source>
</evidence>
<dbReference type="InterPro" id="IPR057670">
    <property type="entry name" value="SH3_retrovirus"/>
</dbReference>
<keyword evidence="14" id="KW-0239">DNA-directed DNA polymerase</keyword>
<keyword evidence="12" id="KW-0229">DNA integration</keyword>
<dbReference type="PANTHER" id="PTHR42648:SF11">
    <property type="entry name" value="TRANSPOSON TY4-P GAG-POL POLYPROTEIN"/>
    <property type="match status" value="1"/>
</dbReference>
<keyword evidence="2" id="KW-1188">Viral release from host cell</keyword>
<comment type="caution">
    <text evidence="21">The sequence shown here is derived from an EMBL/GenBank/DDBJ whole genome shotgun (WGS) entry which is preliminary data.</text>
</comment>
<keyword evidence="4" id="KW-0540">Nuclease</keyword>
<dbReference type="GO" id="GO:0015074">
    <property type="term" value="P:DNA integration"/>
    <property type="evidence" value="ECO:0007669"/>
    <property type="project" value="UniProtKB-KW"/>
</dbReference>
<dbReference type="SUPFAM" id="SSF53098">
    <property type="entry name" value="Ribonuclease H-like"/>
    <property type="match status" value="1"/>
</dbReference>
<evidence type="ECO:0000313" key="21">
    <source>
        <dbReference type="EMBL" id="KAE9221555.1"/>
    </source>
</evidence>
<keyword evidence="15" id="KW-0917">Virion maturation</keyword>
<keyword evidence="9" id="KW-0378">Hydrolase</keyword>
<dbReference type="Gene3D" id="3.30.420.10">
    <property type="entry name" value="Ribonuclease H-like superfamily/Ribonuclease H"/>
    <property type="match status" value="1"/>
</dbReference>
<keyword evidence="5" id="KW-0479">Metal-binding</keyword>
<dbReference type="InterPro" id="IPR039537">
    <property type="entry name" value="Retrotran_Ty1/copia-like"/>
</dbReference>
<keyword evidence="11" id="KW-0460">Magnesium</keyword>
<keyword evidence="14" id="KW-0548">Nucleotidyltransferase</keyword>
<dbReference type="GO" id="GO:0006310">
    <property type="term" value="P:DNA recombination"/>
    <property type="evidence" value="ECO:0007669"/>
    <property type="project" value="UniProtKB-KW"/>
</dbReference>
<keyword evidence="3" id="KW-0645">Protease</keyword>
<keyword evidence="17" id="KW-0511">Multifunctional enzyme</keyword>
<dbReference type="Proteomes" id="UP000440367">
    <property type="component" value="Unassembled WGS sequence"/>
</dbReference>
<dbReference type="GO" id="GO:0003964">
    <property type="term" value="F:RNA-directed DNA polymerase activity"/>
    <property type="evidence" value="ECO:0007669"/>
    <property type="project" value="UniProtKB-KW"/>
</dbReference>